<evidence type="ECO:0000313" key="3">
    <source>
        <dbReference type="Proteomes" id="UP000824782"/>
    </source>
</evidence>
<reference evidence="2" key="1">
    <citation type="thesis" date="2020" institute="ProQuest LLC" country="789 East Eisenhower Parkway, Ann Arbor, MI, USA">
        <title>Comparative Genomics and Chromosome Evolution.</title>
        <authorList>
            <person name="Mudd A.B."/>
        </authorList>
    </citation>
    <scope>NUCLEOTIDE SEQUENCE</scope>
    <source>
        <strain evidence="2">237g6f4</strain>
        <tissue evidence="2">Blood</tissue>
    </source>
</reference>
<proteinExistence type="predicted"/>
<dbReference type="AlphaFoldDB" id="A0AAV6YSG7"/>
<gene>
    <name evidence="2" type="ORF">GDO81_025831</name>
</gene>
<protein>
    <submittedName>
        <fullName evidence="2">Uncharacterized protein</fullName>
    </submittedName>
</protein>
<dbReference type="Proteomes" id="UP000824782">
    <property type="component" value="Unassembled WGS sequence"/>
</dbReference>
<name>A0AAV6YSG7_ENGPU</name>
<dbReference type="EMBL" id="WNYA01039380">
    <property type="protein sequence ID" value="KAG8536698.1"/>
    <property type="molecule type" value="Genomic_DNA"/>
</dbReference>
<accession>A0AAV6YSG7</accession>
<keyword evidence="3" id="KW-1185">Reference proteome</keyword>
<comment type="caution">
    <text evidence="2">The sequence shown here is derived from an EMBL/GenBank/DDBJ whole genome shotgun (WGS) entry which is preliminary data.</text>
</comment>
<evidence type="ECO:0000256" key="1">
    <source>
        <dbReference type="SAM" id="MobiDB-lite"/>
    </source>
</evidence>
<organism evidence="2 3">
    <name type="scientific">Engystomops pustulosus</name>
    <name type="common">Tungara frog</name>
    <name type="synonym">Physalaemus pustulosus</name>
    <dbReference type="NCBI Taxonomy" id="76066"/>
    <lineage>
        <taxon>Eukaryota</taxon>
        <taxon>Metazoa</taxon>
        <taxon>Chordata</taxon>
        <taxon>Craniata</taxon>
        <taxon>Vertebrata</taxon>
        <taxon>Euteleostomi</taxon>
        <taxon>Amphibia</taxon>
        <taxon>Batrachia</taxon>
        <taxon>Anura</taxon>
        <taxon>Neobatrachia</taxon>
        <taxon>Hyloidea</taxon>
        <taxon>Leptodactylidae</taxon>
        <taxon>Leiuperinae</taxon>
        <taxon>Engystomops</taxon>
    </lineage>
</organism>
<evidence type="ECO:0000313" key="2">
    <source>
        <dbReference type="EMBL" id="KAG8536698.1"/>
    </source>
</evidence>
<feature type="region of interest" description="Disordered" evidence="1">
    <location>
        <begin position="1"/>
        <end position="22"/>
    </location>
</feature>
<sequence length="116" mass="13130">MTSLHVQDIPSGAEPCKMNPSPVDQRPWTPLRFYTITSMVAAIVQAIAARREVEVTQSRTRGASADYWGWRADELALKSGNYFYYLEQFCTKVLDKAKEQEGPLGKPCCPTHSDYR</sequence>